<comment type="caution">
    <text evidence="1">The sequence shown here is derived from an EMBL/GenBank/DDBJ whole genome shotgun (WGS) entry which is preliminary data.</text>
</comment>
<dbReference type="CDD" id="cd22784">
    <property type="entry name" value="DPBB_MltA_YuiC-like"/>
    <property type="match status" value="1"/>
</dbReference>
<dbReference type="RefSeq" id="WP_076455470.1">
    <property type="nucleotide sequence ID" value="NZ_FTOB01000003.1"/>
</dbReference>
<gene>
    <name evidence="1" type="ORF">SAMN05421766_103743</name>
</gene>
<dbReference type="EMBL" id="FTOB01000003">
    <property type="protein sequence ID" value="SIS74149.1"/>
    <property type="molecule type" value="Genomic_DNA"/>
</dbReference>
<proteinExistence type="predicted"/>
<organism evidence="1 2">
    <name type="scientific">Zobellia uliginosa</name>
    <dbReference type="NCBI Taxonomy" id="143224"/>
    <lineage>
        <taxon>Bacteria</taxon>
        <taxon>Pseudomonadati</taxon>
        <taxon>Bacteroidota</taxon>
        <taxon>Flavobacteriia</taxon>
        <taxon>Flavobacteriales</taxon>
        <taxon>Flavobacteriaceae</taxon>
        <taxon>Zobellia</taxon>
    </lineage>
</organism>
<name>A0ABY1KT70_9FLAO</name>
<reference evidence="1 2" key="1">
    <citation type="submission" date="2017-01" db="EMBL/GenBank/DDBJ databases">
        <authorList>
            <person name="Varghese N."/>
            <person name="Submissions S."/>
        </authorList>
    </citation>
    <scope>NUCLEOTIDE SEQUENCE [LARGE SCALE GENOMIC DNA]</scope>
    <source>
        <strain evidence="1 2">DSM 2061</strain>
    </source>
</reference>
<accession>A0ABY1KT70</accession>
<evidence type="ECO:0000313" key="2">
    <source>
        <dbReference type="Proteomes" id="UP000185728"/>
    </source>
</evidence>
<dbReference type="Proteomes" id="UP000185728">
    <property type="component" value="Unassembled WGS sequence"/>
</dbReference>
<evidence type="ECO:0000313" key="1">
    <source>
        <dbReference type="EMBL" id="SIS74149.1"/>
    </source>
</evidence>
<keyword evidence="2" id="KW-1185">Reference proteome</keyword>
<protein>
    <submittedName>
        <fullName evidence="1">3D (Asp-Asp-Asp) domain-containing protein</fullName>
    </submittedName>
</protein>
<sequence>MDKKITLLLLCCYLCHSCAEKDKDEDDGCIWKTKVVNVSAYNSVHWQTDQEPSVAAWGDTLLPGMKAIAVSRDLLDLGLEQGSHVKIQGLDGFYTVMDKMHSRWRNKIDIYMGTDIAKARKWGRKKLKIKYRVKRETNIDNE</sequence>